<comment type="caution">
    <text evidence="1">The sequence shown here is derived from an EMBL/GenBank/DDBJ whole genome shotgun (WGS) entry which is preliminary data.</text>
</comment>
<dbReference type="Gene3D" id="1.10.10.10">
    <property type="entry name" value="Winged helix-like DNA-binding domain superfamily/Winged helix DNA-binding domain"/>
    <property type="match status" value="1"/>
</dbReference>
<dbReference type="InterPro" id="IPR036388">
    <property type="entry name" value="WH-like_DNA-bd_sf"/>
</dbReference>
<name>A0ABU0W0V6_9RHOB</name>
<proteinExistence type="predicted"/>
<dbReference type="PANTHER" id="PTHR30432:SF1">
    <property type="entry name" value="DNA-BINDING TRANSCRIPTIONAL DUAL REGULATOR MODE"/>
    <property type="match status" value="1"/>
</dbReference>
<dbReference type="PANTHER" id="PTHR30432">
    <property type="entry name" value="TRANSCRIPTIONAL REGULATOR MODE"/>
    <property type="match status" value="1"/>
</dbReference>
<gene>
    <name evidence="1" type="ORF">Q9295_11710</name>
</gene>
<dbReference type="EMBL" id="JAVDBT010000010">
    <property type="protein sequence ID" value="MDQ2067045.1"/>
    <property type="molecule type" value="Genomic_DNA"/>
</dbReference>
<accession>A0ABU0W0V6</accession>
<keyword evidence="2" id="KW-1185">Reference proteome</keyword>
<organism evidence="1 2">
    <name type="scientific">Pseudogemmobacter lacusdianii</name>
    <dbReference type="NCBI Taxonomy" id="3069608"/>
    <lineage>
        <taxon>Bacteria</taxon>
        <taxon>Pseudomonadati</taxon>
        <taxon>Pseudomonadota</taxon>
        <taxon>Alphaproteobacteria</taxon>
        <taxon>Rhodobacterales</taxon>
        <taxon>Paracoccaceae</taxon>
        <taxon>Pseudogemmobacter</taxon>
    </lineage>
</organism>
<dbReference type="Proteomes" id="UP001239680">
    <property type="component" value="Unassembled WGS sequence"/>
</dbReference>
<sequence length="115" mass="12110">MTTLKLRILFDEAMLGPGKAQLLEGIRDTGSIAAAGRVMGMSYKRAWSLVEEMNAAWALPLVISARGGPGGGGAQLTDAGAEVLRLYREVMARAEAAIAEPVAALEQMLKPRAEG</sequence>
<evidence type="ECO:0000313" key="2">
    <source>
        <dbReference type="Proteomes" id="UP001239680"/>
    </source>
</evidence>
<protein>
    <submittedName>
        <fullName evidence="1">LysR family transcriptional regulator</fullName>
    </submittedName>
</protein>
<dbReference type="SUPFAM" id="SSF46785">
    <property type="entry name" value="Winged helix' DNA-binding domain"/>
    <property type="match status" value="1"/>
</dbReference>
<dbReference type="InterPro" id="IPR036390">
    <property type="entry name" value="WH_DNA-bd_sf"/>
</dbReference>
<dbReference type="RefSeq" id="WP_306680757.1">
    <property type="nucleotide sequence ID" value="NZ_JAVDBT010000010.1"/>
</dbReference>
<reference evidence="1 2" key="1">
    <citation type="submission" date="2023-08" db="EMBL/GenBank/DDBJ databases">
        <title>Characterization of two Paracoccaceae strains isolated from Phycosphere and proposal of Xinfangfangia lacusdiani sp. nov.</title>
        <authorList>
            <person name="Deng Y."/>
            <person name="Zhang Y.Q."/>
        </authorList>
    </citation>
    <scope>NUCLEOTIDE SEQUENCE [LARGE SCALE GENOMIC DNA]</scope>
    <source>
        <strain evidence="1 2">CPCC 101601</strain>
    </source>
</reference>
<dbReference type="InterPro" id="IPR051815">
    <property type="entry name" value="Molybdate_resp_trans_reg"/>
</dbReference>
<evidence type="ECO:0000313" key="1">
    <source>
        <dbReference type="EMBL" id="MDQ2067045.1"/>
    </source>
</evidence>